<evidence type="ECO:0000313" key="2">
    <source>
        <dbReference type="EMBL" id="MDA7426561.1"/>
    </source>
</evidence>
<dbReference type="InterPro" id="IPR051082">
    <property type="entry name" value="Pentapeptide-BTB/POZ_domain"/>
</dbReference>
<dbReference type="PANTHER" id="PTHR14136">
    <property type="entry name" value="BTB_POZ DOMAIN-CONTAINING PROTEIN KCTD9"/>
    <property type="match status" value="1"/>
</dbReference>
<name>A0ABT4XX65_9RHOB</name>
<keyword evidence="3" id="KW-1185">Reference proteome</keyword>
<dbReference type="Gene3D" id="2.160.20.80">
    <property type="entry name" value="E3 ubiquitin-protein ligase SopA"/>
    <property type="match status" value="1"/>
</dbReference>
<feature type="transmembrane region" description="Helical" evidence="1">
    <location>
        <begin position="170"/>
        <end position="189"/>
    </location>
</feature>
<feature type="transmembrane region" description="Helical" evidence="1">
    <location>
        <begin position="134"/>
        <end position="158"/>
    </location>
</feature>
<keyword evidence="1" id="KW-1133">Transmembrane helix</keyword>
<keyword evidence="1" id="KW-0472">Membrane</keyword>
<reference evidence="2 3" key="1">
    <citation type="submission" date="2023-01" db="EMBL/GenBank/DDBJ databases">
        <title>Thalassococcus onchidii sp. nov., isolated from a marine invertebrate from the South China Sea.</title>
        <authorList>
            <person name="Xu S."/>
            <person name="Liu Z."/>
            <person name="Xu Y."/>
        </authorList>
    </citation>
    <scope>NUCLEOTIDE SEQUENCE [LARGE SCALE GENOMIC DNA]</scope>
    <source>
        <strain evidence="2 3">KCTC 32084</strain>
    </source>
</reference>
<proteinExistence type="predicted"/>
<dbReference type="RefSeq" id="WP_271433919.1">
    <property type="nucleotide sequence ID" value="NZ_JAQIOY010000010.1"/>
</dbReference>
<evidence type="ECO:0000256" key="1">
    <source>
        <dbReference type="SAM" id="Phobius"/>
    </source>
</evidence>
<comment type="caution">
    <text evidence="2">The sequence shown here is derived from an EMBL/GenBank/DDBJ whole genome shotgun (WGS) entry which is preliminary data.</text>
</comment>
<keyword evidence="1" id="KW-0812">Transmembrane</keyword>
<dbReference type="EMBL" id="JAQIOY010000010">
    <property type="protein sequence ID" value="MDA7426561.1"/>
    <property type="molecule type" value="Genomic_DNA"/>
</dbReference>
<feature type="transmembrane region" description="Helical" evidence="1">
    <location>
        <begin position="25"/>
        <end position="44"/>
    </location>
</feature>
<feature type="transmembrane region" description="Helical" evidence="1">
    <location>
        <begin position="210"/>
        <end position="227"/>
    </location>
</feature>
<gene>
    <name evidence="2" type="ORF">PFY00_17640</name>
</gene>
<dbReference type="SUPFAM" id="SSF141571">
    <property type="entry name" value="Pentapeptide repeat-like"/>
    <property type="match status" value="1"/>
</dbReference>
<dbReference type="Pfam" id="PF00805">
    <property type="entry name" value="Pentapeptide"/>
    <property type="match status" value="2"/>
</dbReference>
<accession>A0ABT4XX65</accession>
<dbReference type="Proteomes" id="UP001210720">
    <property type="component" value="Unassembled WGS sequence"/>
</dbReference>
<organism evidence="2 3">
    <name type="scientific">Thalassococcus lentus</name>
    <dbReference type="NCBI Taxonomy" id="1210524"/>
    <lineage>
        <taxon>Bacteria</taxon>
        <taxon>Pseudomonadati</taxon>
        <taxon>Pseudomonadota</taxon>
        <taxon>Alphaproteobacteria</taxon>
        <taxon>Rhodobacterales</taxon>
        <taxon>Roseobacteraceae</taxon>
        <taxon>Thalassococcus</taxon>
    </lineage>
</organism>
<dbReference type="PANTHER" id="PTHR14136:SF17">
    <property type="entry name" value="BTB_POZ DOMAIN-CONTAINING PROTEIN KCTD9"/>
    <property type="match status" value="1"/>
</dbReference>
<sequence length="592" mass="67600">MSTSCHGSPQALVERVNEMTKTAKASWFGLLSYLAFVGVTLMGVRDEDFFLVEKETQLPLIGVSIPTLLFFYVAPILGMSLFAYLHLHLLKLWEALSDALQHPALSMLSEHVAPWLITDFALSLRPGALRKRPAIWLVQVVAILLAYLAAPVVLFFFWWRSMPKHDTLLTMIFCGVPLFLTLYLALISWRRLYWLLRKQWGMETGWRWDGISAFSMIVLFLAAISWFRTEEPAGTYFDPIARKFWEKWDAKQLVQWDIALQNTSSSTYHPISNAFWNKSPFTLRSADLAGVNFAYLPQTWQSFEEIKKIEKNKFCKIQNVSALLCISMHQKTEEAETRRQEFCEEQFGRQNNPEFCSSHFEKLQNQFADQWPALWKQELEKLTPRAMKASDLRTANLSGANLQRVELDNSDLRGSNLRSANLSGASLVRAKLEDAKLWNTKLRETDLTGASMQNIQSVSGHYFSAQMEGADLTGAVIVDSDFSRASLALAKLNGAKFVRNTFFGVNFAGISTDRATSFLESRLTGSSLFLVDEYTVDSMRAHWDAIFADGSVRVPKSERPAHWADEDLPWQEFETRWRAWQQEIGFDPDALD</sequence>
<protein>
    <submittedName>
        <fullName evidence="2">Pentapeptide repeat-containing protein</fullName>
    </submittedName>
</protein>
<feature type="transmembrane region" description="Helical" evidence="1">
    <location>
        <begin position="64"/>
        <end position="87"/>
    </location>
</feature>
<dbReference type="InterPro" id="IPR001646">
    <property type="entry name" value="5peptide_repeat"/>
</dbReference>
<evidence type="ECO:0000313" key="3">
    <source>
        <dbReference type="Proteomes" id="UP001210720"/>
    </source>
</evidence>